<dbReference type="InterPro" id="IPR017850">
    <property type="entry name" value="Alkaline_phosphatase_core_sf"/>
</dbReference>
<dbReference type="OrthoDB" id="9779418at2"/>
<dbReference type="Gene3D" id="3.40.720.10">
    <property type="entry name" value="Alkaline Phosphatase, subunit A"/>
    <property type="match status" value="1"/>
</dbReference>
<name>A0A1H8GDV2_9BACL</name>
<dbReference type="GO" id="GO:0016787">
    <property type="term" value="F:hydrolase activity"/>
    <property type="evidence" value="ECO:0007669"/>
    <property type="project" value="UniProtKB-KW"/>
</dbReference>
<dbReference type="RefSeq" id="WP_089969805.1">
    <property type="nucleotide sequence ID" value="NZ_FOCQ01000011.1"/>
</dbReference>
<organism evidence="1 2">
    <name type="scientific">Lihuaxuella thermophila</name>
    <dbReference type="NCBI Taxonomy" id="1173111"/>
    <lineage>
        <taxon>Bacteria</taxon>
        <taxon>Bacillati</taxon>
        <taxon>Bacillota</taxon>
        <taxon>Bacilli</taxon>
        <taxon>Bacillales</taxon>
        <taxon>Thermoactinomycetaceae</taxon>
        <taxon>Lihuaxuella</taxon>
    </lineage>
</organism>
<dbReference type="Pfam" id="PF01663">
    <property type="entry name" value="Phosphodiest"/>
    <property type="match status" value="1"/>
</dbReference>
<dbReference type="PANTHER" id="PTHR10151:SF120">
    <property type="entry name" value="BIS(5'-ADENOSYL)-TRIPHOSPHATASE"/>
    <property type="match status" value="1"/>
</dbReference>
<sequence>MSSRGKVMVIGLDCAEPSLVFDRWLDQLPNIKRVLQSGVYARMRSSDPPITVPAWASMMTGKDPGQLGFYGFRNRNSYDYADVGVVDSFFLQEPAVWDVLGKHGYQSIVIGVPPTYPPKPIRGHLVSCFLTPDRSVPYTYPSSLAEEIEQEVGEYRFDVTHFRTKPTGELLKDIYEMTRIRFAVARYLIKHKPWDFFMMVEMGIDRIHHAFWHFMDEKHVLHEPSSYKDAIFEYYRYVDGQIGELLSCVSPETRIFIVSDHGAKRMDGGFCINEWLMREGFLKLKEPVRDATSFHPDLVDWKRTKAWGYGGYYGRLCLNVKGREPEGVIPKKKYEQVRNLLIKKLKALTDEQGRHLNTKVFKPTKRYAAIKNIPPDLIIYFGDLYWRSVGSIGMGKLYVYENDTGPDGANHDYEGIFISALNREGRGGKKLERIHLMDMAPTLLHQFGIPPLKGMRGKIIPI</sequence>
<dbReference type="EMBL" id="FOCQ01000011">
    <property type="protein sequence ID" value="SEN41904.1"/>
    <property type="molecule type" value="Genomic_DNA"/>
</dbReference>
<reference evidence="1 2" key="1">
    <citation type="submission" date="2016-10" db="EMBL/GenBank/DDBJ databases">
        <authorList>
            <person name="de Groot N.N."/>
        </authorList>
    </citation>
    <scope>NUCLEOTIDE SEQUENCE [LARGE SCALE GENOMIC DNA]</scope>
    <source>
        <strain evidence="1 2">DSM 46701</strain>
    </source>
</reference>
<dbReference type="PANTHER" id="PTHR10151">
    <property type="entry name" value="ECTONUCLEOTIDE PYROPHOSPHATASE/PHOSPHODIESTERASE"/>
    <property type="match status" value="1"/>
</dbReference>
<dbReference type="SUPFAM" id="SSF53649">
    <property type="entry name" value="Alkaline phosphatase-like"/>
    <property type="match status" value="1"/>
</dbReference>
<evidence type="ECO:0000313" key="1">
    <source>
        <dbReference type="EMBL" id="SEN41904.1"/>
    </source>
</evidence>
<keyword evidence="1" id="KW-0378">Hydrolase</keyword>
<evidence type="ECO:0000313" key="2">
    <source>
        <dbReference type="Proteomes" id="UP000199695"/>
    </source>
</evidence>
<dbReference type="AlphaFoldDB" id="A0A1H8GDV2"/>
<accession>A0A1H8GDV2</accession>
<gene>
    <name evidence="1" type="ORF">SAMN05444955_1113</name>
</gene>
<proteinExistence type="predicted"/>
<dbReference type="STRING" id="1173111.SAMN05444955_1113"/>
<protein>
    <submittedName>
        <fullName evidence="1">Predicted phosphohydrolase or phosphomutase, AlkP superfamily</fullName>
    </submittedName>
</protein>
<dbReference type="InterPro" id="IPR002591">
    <property type="entry name" value="Phosphodiest/P_Trfase"/>
</dbReference>
<dbReference type="Proteomes" id="UP000199695">
    <property type="component" value="Unassembled WGS sequence"/>
</dbReference>
<keyword evidence="2" id="KW-1185">Reference proteome</keyword>